<dbReference type="InterPro" id="IPR020594">
    <property type="entry name" value="Ribosomal_bL9_bac/chp"/>
</dbReference>
<dbReference type="InterPro" id="IPR020070">
    <property type="entry name" value="Ribosomal_bL9_N"/>
</dbReference>
<dbReference type="GO" id="GO:0003735">
    <property type="term" value="F:structural constituent of ribosome"/>
    <property type="evidence" value="ECO:0007669"/>
    <property type="project" value="InterPro"/>
</dbReference>
<dbReference type="EMBL" id="NATQ01000030">
    <property type="protein sequence ID" value="OQX90746.1"/>
    <property type="molecule type" value="Genomic_DNA"/>
</dbReference>
<accession>A0A1W9S1Y5</accession>
<dbReference type="InterPro" id="IPR020069">
    <property type="entry name" value="Ribosomal_bL9_C"/>
</dbReference>
<gene>
    <name evidence="7" type="primary">rplI</name>
    <name evidence="9" type="ORF">B6D57_02135</name>
</gene>
<feature type="domain" description="Ribosomal protein L9" evidence="8">
    <location>
        <begin position="13"/>
        <end position="40"/>
    </location>
</feature>
<evidence type="ECO:0000256" key="6">
    <source>
        <dbReference type="ARBA" id="ARBA00035292"/>
    </source>
</evidence>
<name>A0A1W9S1Y5_9BACT</name>
<dbReference type="Gene3D" id="3.40.5.10">
    <property type="entry name" value="Ribosomal protein L9, N-terminal domain"/>
    <property type="match status" value="1"/>
</dbReference>
<keyword evidence="3 7" id="KW-0694">RNA-binding</keyword>
<comment type="caution">
    <text evidence="9">The sequence shown here is derived from an EMBL/GenBank/DDBJ whole genome shotgun (WGS) entry which is preliminary data.</text>
</comment>
<dbReference type="GO" id="GO:0019843">
    <property type="term" value="F:rRNA binding"/>
    <property type="evidence" value="ECO:0007669"/>
    <property type="project" value="UniProtKB-UniRule"/>
</dbReference>
<dbReference type="GO" id="GO:1990904">
    <property type="term" value="C:ribonucleoprotein complex"/>
    <property type="evidence" value="ECO:0007669"/>
    <property type="project" value="UniProtKB-KW"/>
</dbReference>
<evidence type="ECO:0000256" key="3">
    <source>
        <dbReference type="ARBA" id="ARBA00022884"/>
    </source>
</evidence>
<evidence type="ECO:0000313" key="10">
    <source>
        <dbReference type="Proteomes" id="UP000192611"/>
    </source>
</evidence>
<dbReference type="Pfam" id="PF01281">
    <property type="entry name" value="Ribosomal_L9_N"/>
    <property type="match status" value="1"/>
</dbReference>
<evidence type="ECO:0000259" key="8">
    <source>
        <dbReference type="PROSITE" id="PS00651"/>
    </source>
</evidence>
<sequence length="147" mass="16670">MNVILIQDVDKLGKRGDVVTVSDGYARNYLLPRKMAKRATPSNIEAYKREAHLEEKRAQKQIERAKIIRDGLRDVVLNFKMKAGDDGKLFGSITTKDISEELANLGHKIDKHRIKLYEPIRNTGSYNVEVELAGDIRVTLPVIVVKE</sequence>
<dbReference type="InterPro" id="IPR000244">
    <property type="entry name" value="Ribosomal_bL9"/>
</dbReference>
<evidence type="ECO:0000256" key="1">
    <source>
        <dbReference type="ARBA" id="ARBA00010605"/>
    </source>
</evidence>
<comment type="function">
    <text evidence="7">Binds to the 23S rRNA.</text>
</comment>
<dbReference type="NCBIfam" id="TIGR00158">
    <property type="entry name" value="L9"/>
    <property type="match status" value="1"/>
</dbReference>
<proteinExistence type="inferred from homology"/>
<evidence type="ECO:0000256" key="2">
    <source>
        <dbReference type="ARBA" id="ARBA00022730"/>
    </source>
</evidence>
<dbReference type="HAMAP" id="MF_00503">
    <property type="entry name" value="Ribosomal_bL9"/>
    <property type="match status" value="1"/>
</dbReference>
<evidence type="ECO:0000256" key="5">
    <source>
        <dbReference type="ARBA" id="ARBA00023274"/>
    </source>
</evidence>
<protein>
    <recommendedName>
        <fullName evidence="6 7">Large ribosomal subunit protein bL9</fullName>
    </recommendedName>
</protein>
<keyword evidence="2 7" id="KW-0699">rRNA-binding</keyword>
<dbReference type="SUPFAM" id="SSF55658">
    <property type="entry name" value="L9 N-domain-like"/>
    <property type="match status" value="1"/>
</dbReference>
<dbReference type="PANTHER" id="PTHR21368">
    <property type="entry name" value="50S RIBOSOMAL PROTEIN L9"/>
    <property type="match status" value="1"/>
</dbReference>
<comment type="similarity">
    <text evidence="1 7">Belongs to the bacterial ribosomal protein bL9 family.</text>
</comment>
<dbReference type="Pfam" id="PF03948">
    <property type="entry name" value="Ribosomal_L9_C"/>
    <property type="match status" value="1"/>
</dbReference>
<keyword evidence="4 7" id="KW-0689">Ribosomal protein</keyword>
<dbReference type="InterPro" id="IPR036791">
    <property type="entry name" value="Ribosomal_bL9_C_sf"/>
</dbReference>
<evidence type="ECO:0000256" key="7">
    <source>
        <dbReference type="HAMAP-Rule" id="MF_00503"/>
    </source>
</evidence>
<dbReference type="GO" id="GO:0006412">
    <property type="term" value="P:translation"/>
    <property type="evidence" value="ECO:0007669"/>
    <property type="project" value="UniProtKB-UniRule"/>
</dbReference>
<dbReference type="InterPro" id="IPR009027">
    <property type="entry name" value="Ribosomal_bL9/RNase_H1_N"/>
</dbReference>
<dbReference type="GO" id="GO:0005840">
    <property type="term" value="C:ribosome"/>
    <property type="evidence" value="ECO:0007669"/>
    <property type="project" value="UniProtKB-KW"/>
</dbReference>
<dbReference type="Proteomes" id="UP000192611">
    <property type="component" value="Unassembled WGS sequence"/>
</dbReference>
<dbReference type="AlphaFoldDB" id="A0A1W9S1Y5"/>
<organism evidence="9 10">
    <name type="scientific">Candidatus Coatesbacteria bacterium 4484_99</name>
    <dbReference type="NCBI Taxonomy" id="1970774"/>
    <lineage>
        <taxon>Bacteria</taxon>
        <taxon>Candidatus Coatesiibacteriota</taxon>
    </lineage>
</organism>
<reference evidence="10" key="1">
    <citation type="submission" date="2017-03" db="EMBL/GenBank/DDBJ databases">
        <title>Novel pathways for hydrocarbon cycling and metabolic interdependencies in hydrothermal sediment communities.</title>
        <authorList>
            <person name="Dombrowski N."/>
            <person name="Seitz K."/>
            <person name="Teske A."/>
            <person name="Baker B."/>
        </authorList>
    </citation>
    <scope>NUCLEOTIDE SEQUENCE [LARGE SCALE GENOMIC DNA]</scope>
</reference>
<dbReference type="SUPFAM" id="SSF55653">
    <property type="entry name" value="Ribosomal protein L9 C-domain"/>
    <property type="match status" value="1"/>
</dbReference>
<dbReference type="Gene3D" id="3.10.430.100">
    <property type="entry name" value="Ribosomal protein L9, C-terminal domain"/>
    <property type="match status" value="1"/>
</dbReference>
<evidence type="ECO:0000256" key="4">
    <source>
        <dbReference type="ARBA" id="ARBA00022980"/>
    </source>
</evidence>
<dbReference type="PROSITE" id="PS00651">
    <property type="entry name" value="RIBOSOMAL_L9"/>
    <property type="match status" value="1"/>
</dbReference>
<evidence type="ECO:0000313" key="9">
    <source>
        <dbReference type="EMBL" id="OQX90746.1"/>
    </source>
</evidence>
<keyword evidence="5 7" id="KW-0687">Ribonucleoprotein</keyword>
<dbReference type="InterPro" id="IPR036935">
    <property type="entry name" value="Ribosomal_bL9_N_sf"/>
</dbReference>